<dbReference type="Proteomes" id="UP000239007">
    <property type="component" value="Unassembled WGS sequence"/>
</dbReference>
<dbReference type="RefSeq" id="WP_105051793.1">
    <property type="nucleotide sequence ID" value="NZ_BMYG01000003.1"/>
</dbReference>
<reference evidence="2 3" key="1">
    <citation type="submission" date="2016-12" db="EMBL/GenBank/DDBJ databases">
        <title>Diversity of luminous bacteria.</title>
        <authorList>
            <person name="Yoshizawa S."/>
            <person name="Kogure K."/>
        </authorList>
    </citation>
    <scope>NUCLEOTIDE SEQUENCE [LARGE SCALE GENOMIC DNA]</scope>
    <source>
        <strain evidence="2 3">SA4-48</strain>
    </source>
</reference>
<dbReference type="AlphaFoldDB" id="A0A2S7UUX3"/>
<protein>
    <submittedName>
        <fullName evidence="2">Uncharacterized protein</fullName>
    </submittedName>
</protein>
<sequence>MSINGVASDDIEAQFLKPDIMFYTSLIAMLLSIPLVKSASKQVTYTHLASFIKMMPIKKTDVNKANL</sequence>
<name>A0A2S7UUX3_9GAMM</name>
<evidence type="ECO:0000313" key="3">
    <source>
        <dbReference type="Proteomes" id="UP000239007"/>
    </source>
</evidence>
<comment type="caution">
    <text evidence="2">The sequence shown here is derived from an EMBL/GenBank/DDBJ whole genome shotgun (WGS) entry which is preliminary data.</text>
</comment>
<keyword evidence="1" id="KW-1133">Transmembrane helix</keyword>
<evidence type="ECO:0000313" key="2">
    <source>
        <dbReference type="EMBL" id="PQJ53312.1"/>
    </source>
</evidence>
<organism evidence="2 3">
    <name type="scientific">Psychrosphaera saromensis</name>
    <dbReference type="NCBI Taxonomy" id="716813"/>
    <lineage>
        <taxon>Bacteria</taxon>
        <taxon>Pseudomonadati</taxon>
        <taxon>Pseudomonadota</taxon>
        <taxon>Gammaproteobacteria</taxon>
        <taxon>Alteromonadales</taxon>
        <taxon>Pseudoalteromonadaceae</taxon>
        <taxon>Psychrosphaera</taxon>
    </lineage>
</organism>
<keyword evidence="1" id="KW-0472">Membrane</keyword>
<evidence type="ECO:0000256" key="1">
    <source>
        <dbReference type="SAM" id="Phobius"/>
    </source>
</evidence>
<gene>
    <name evidence="2" type="ORF">BTO11_06285</name>
</gene>
<keyword evidence="3" id="KW-1185">Reference proteome</keyword>
<keyword evidence="1" id="KW-0812">Transmembrane</keyword>
<feature type="transmembrane region" description="Helical" evidence="1">
    <location>
        <begin position="20"/>
        <end position="36"/>
    </location>
</feature>
<dbReference type="EMBL" id="MSCH01000003">
    <property type="protein sequence ID" value="PQJ53312.1"/>
    <property type="molecule type" value="Genomic_DNA"/>
</dbReference>
<proteinExistence type="predicted"/>
<accession>A0A2S7UUX3</accession>